<evidence type="ECO:0000259" key="8">
    <source>
        <dbReference type="PROSITE" id="PS50048"/>
    </source>
</evidence>
<dbReference type="InterPro" id="IPR036864">
    <property type="entry name" value="Zn2-C6_fun-type_DNA-bd_sf"/>
</dbReference>
<feature type="region of interest" description="Disordered" evidence="7">
    <location>
        <begin position="195"/>
        <end position="220"/>
    </location>
</feature>
<evidence type="ECO:0000256" key="4">
    <source>
        <dbReference type="ARBA" id="ARBA00023125"/>
    </source>
</evidence>
<dbReference type="PANTHER" id="PTHR31944">
    <property type="entry name" value="HEME-RESPONSIVE ZINC FINGER TRANSCRIPTION FACTOR HAP1"/>
    <property type="match status" value="1"/>
</dbReference>
<dbReference type="CDD" id="cd12148">
    <property type="entry name" value="fungal_TF_MHR"/>
    <property type="match status" value="1"/>
</dbReference>
<keyword evidence="4" id="KW-0238">DNA-binding</keyword>
<dbReference type="CDD" id="cd00067">
    <property type="entry name" value="GAL4"/>
    <property type="match status" value="1"/>
</dbReference>
<dbReference type="GO" id="GO:0008270">
    <property type="term" value="F:zinc ion binding"/>
    <property type="evidence" value="ECO:0007669"/>
    <property type="project" value="InterPro"/>
</dbReference>
<keyword evidence="10" id="KW-1185">Reference proteome</keyword>
<organism evidence="9 10">
    <name type="scientific">Diplogelasinospora grovesii</name>
    <dbReference type="NCBI Taxonomy" id="303347"/>
    <lineage>
        <taxon>Eukaryota</taxon>
        <taxon>Fungi</taxon>
        <taxon>Dikarya</taxon>
        <taxon>Ascomycota</taxon>
        <taxon>Pezizomycotina</taxon>
        <taxon>Sordariomycetes</taxon>
        <taxon>Sordariomycetidae</taxon>
        <taxon>Sordariales</taxon>
        <taxon>Diplogelasinosporaceae</taxon>
        <taxon>Diplogelasinospora</taxon>
    </lineage>
</organism>
<dbReference type="Proteomes" id="UP001303473">
    <property type="component" value="Unassembled WGS sequence"/>
</dbReference>
<dbReference type="SMART" id="SM00066">
    <property type="entry name" value="GAL4"/>
    <property type="match status" value="1"/>
</dbReference>
<dbReference type="Pfam" id="PF00172">
    <property type="entry name" value="Zn_clus"/>
    <property type="match status" value="1"/>
</dbReference>
<dbReference type="PANTHER" id="PTHR31944:SF131">
    <property type="entry name" value="HEME-RESPONSIVE ZINC FINGER TRANSCRIPTION FACTOR HAP1"/>
    <property type="match status" value="1"/>
</dbReference>
<dbReference type="AlphaFoldDB" id="A0AAN6ND99"/>
<comment type="caution">
    <text evidence="9">The sequence shown here is derived from an EMBL/GenBank/DDBJ whole genome shotgun (WGS) entry which is preliminary data.</text>
</comment>
<keyword evidence="2" id="KW-0862">Zinc</keyword>
<evidence type="ECO:0000256" key="2">
    <source>
        <dbReference type="ARBA" id="ARBA00022833"/>
    </source>
</evidence>
<keyword evidence="1" id="KW-0479">Metal-binding</keyword>
<sequence length="800" mass="87765">MGDSLPAPLESHRERLRRRPALSCEHCRLRKVRCDRDSPCGNCARINISCTYAARSAPPGQQTGGPSRRLPLQPIATPPTPTAPTEEAATQPLSGAPRMACSCASRCNCKRVTTGISVLRIANLIEADDGARSGTRSEWRPQTLRPIAPAASPATAAETLVERMQRLERQLAAARGTPGRGPDVAMEMPPPIEAHEDWSAGASRPPVGRPGGSRTRLSSPGSWVDGTNVFPALADVLHHSRLIHARFEKCKSLIHAVTSQRVPPSLPAGMGEIGNQLPPRSVANELVDNYFRTWESVYRVLHINTFQMQYEQHWRSTHSSNNKSFVVLMQLVMAVGACFSDASRYDSTMRSMATRWVYEADFWLAAPSGNARSMIMQNLQIMCLSLLARQTVGVGGRPIWASSGALLQTAMCMGLHRDPGHLVRNPDARETGAPWAITSGLQIEMRRRLWWTILEMALQASVDVGGPLLLSMRDFDTLPPAHVDDNDLTNDSSPIVVTEQSGVFTQMSVPLALQRSFATRLEIARAVSGLRSGDIAYDEVLRLSSELTAECHVLRQRLASLLRDNGGSGASRGGGVSDFQLRIVEMLTHRFFFALHMPLLTMSSRRNPRHPFSRKTCLDTALKVCGLAARPHSWGNKDFSSLMDAGYGSHRKILLQGTIMIALELIARYEDGTATGEGDAELRTHLEAGLARRVRQIRAGGANIEGYVFDKAVLVQIDALDAAYDGDRFRYYICRDMLAGIEEGYQMMKEYASSIPGLSLPVDVDDGGQGQGQGRARDDDYPLDNDDLVSELLSLPRRTS</sequence>
<evidence type="ECO:0000256" key="1">
    <source>
        <dbReference type="ARBA" id="ARBA00022723"/>
    </source>
</evidence>
<evidence type="ECO:0000256" key="7">
    <source>
        <dbReference type="SAM" id="MobiDB-lite"/>
    </source>
</evidence>
<dbReference type="GO" id="GO:0006351">
    <property type="term" value="P:DNA-templated transcription"/>
    <property type="evidence" value="ECO:0007669"/>
    <property type="project" value="InterPro"/>
</dbReference>
<dbReference type="GO" id="GO:0000978">
    <property type="term" value="F:RNA polymerase II cis-regulatory region sequence-specific DNA binding"/>
    <property type="evidence" value="ECO:0007669"/>
    <property type="project" value="TreeGrafter"/>
</dbReference>
<dbReference type="SMART" id="SM00906">
    <property type="entry name" value="Fungal_trans"/>
    <property type="match status" value="1"/>
</dbReference>
<feature type="region of interest" description="Disordered" evidence="7">
    <location>
        <begin position="762"/>
        <end position="786"/>
    </location>
</feature>
<evidence type="ECO:0000256" key="3">
    <source>
        <dbReference type="ARBA" id="ARBA00023015"/>
    </source>
</evidence>
<evidence type="ECO:0000313" key="9">
    <source>
        <dbReference type="EMBL" id="KAK3942929.1"/>
    </source>
</evidence>
<dbReference type="InterPro" id="IPR007219">
    <property type="entry name" value="XnlR_reg_dom"/>
</dbReference>
<feature type="domain" description="Zn(2)-C6 fungal-type" evidence="8">
    <location>
        <begin position="23"/>
        <end position="52"/>
    </location>
</feature>
<keyword evidence="3" id="KW-0805">Transcription regulation</keyword>
<reference evidence="10" key="1">
    <citation type="journal article" date="2023" name="Mol. Phylogenet. Evol.">
        <title>Genome-scale phylogeny and comparative genomics of the fungal order Sordariales.</title>
        <authorList>
            <person name="Hensen N."/>
            <person name="Bonometti L."/>
            <person name="Westerberg I."/>
            <person name="Brannstrom I.O."/>
            <person name="Guillou S."/>
            <person name="Cros-Aarteil S."/>
            <person name="Calhoun S."/>
            <person name="Haridas S."/>
            <person name="Kuo A."/>
            <person name="Mondo S."/>
            <person name="Pangilinan J."/>
            <person name="Riley R."/>
            <person name="LaButti K."/>
            <person name="Andreopoulos B."/>
            <person name="Lipzen A."/>
            <person name="Chen C."/>
            <person name="Yan M."/>
            <person name="Daum C."/>
            <person name="Ng V."/>
            <person name="Clum A."/>
            <person name="Steindorff A."/>
            <person name="Ohm R.A."/>
            <person name="Martin F."/>
            <person name="Silar P."/>
            <person name="Natvig D.O."/>
            <person name="Lalanne C."/>
            <person name="Gautier V."/>
            <person name="Ament-Velasquez S.L."/>
            <person name="Kruys A."/>
            <person name="Hutchinson M.I."/>
            <person name="Powell A.J."/>
            <person name="Barry K."/>
            <person name="Miller A.N."/>
            <person name="Grigoriev I.V."/>
            <person name="Debuchy R."/>
            <person name="Gladieux P."/>
            <person name="Hiltunen Thoren M."/>
            <person name="Johannesson H."/>
        </authorList>
    </citation>
    <scope>NUCLEOTIDE SEQUENCE [LARGE SCALE GENOMIC DNA]</scope>
    <source>
        <strain evidence="10">CBS 340.73</strain>
    </source>
</reference>
<dbReference type="EMBL" id="MU853770">
    <property type="protein sequence ID" value="KAK3942929.1"/>
    <property type="molecule type" value="Genomic_DNA"/>
</dbReference>
<evidence type="ECO:0000256" key="5">
    <source>
        <dbReference type="ARBA" id="ARBA00023163"/>
    </source>
</evidence>
<gene>
    <name evidence="9" type="ORF">QBC46DRAFT_58157</name>
</gene>
<keyword evidence="5" id="KW-0804">Transcription</keyword>
<dbReference type="InterPro" id="IPR001138">
    <property type="entry name" value="Zn2Cys6_DnaBD"/>
</dbReference>
<dbReference type="InterPro" id="IPR051430">
    <property type="entry name" value="Fungal_TF_Env_Response"/>
</dbReference>
<evidence type="ECO:0000313" key="10">
    <source>
        <dbReference type="Proteomes" id="UP001303473"/>
    </source>
</evidence>
<dbReference type="Gene3D" id="4.10.240.10">
    <property type="entry name" value="Zn(2)-C6 fungal-type DNA-binding domain"/>
    <property type="match status" value="1"/>
</dbReference>
<feature type="region of interest" description="Disordered" evidence="7">
    <location>
        <begin position="55"/>
        <end position="92"/>
    </location>
</feature>
<keyword evidence="6" id="KW-0539">Nucleus</keyword>
<dbReference type="PROSITE" id="PS50048">
    <property type="entry name" value="ZN2_CY6_FUNGAL_2"/>
    <property type="match status" value="1"/>
</dbReference>
<dbReference type="SUPFAM" id="SSF57701">
    <property type="entry name" value="Zn2/Cys6 DNA-binding domain"/>
    <property type="match status" value="1"/>
</dbReference>
<dbReference type="GO" id="GO:0001228">
    <property type="term" value="F:DNA-binding transcription activator activity, RNA polymerase II-specific"/>
    <property type="evidence" value="ECO:0007669"/>
    <property type="project" value="TreeGrafter"/>
</dbReference>
<name>A0AAN6ND99_9PEZI</name>
<proteinExistence type="predicted"/>
<dbReference type="GO" id="GO:0005634">
    <property type="term" value="C:nucleus"/>
    <property type="evidence" value="ECO:0007669"/>
    <property type="project" value="TreeGrafter"/>
</dbReference>
<dbReference type="Pfam" id="PF04082">
    <property type="entry name" value="Fungal_trans"/>
    <property type="match status" value="1"/>
</dbReference>
<protein>
    <recommendedName>
        <fullName evidence="8">Zn(2)-C6 fungal-type domain-containing protein</fullName>
    </recommendedName>
</protein>
<evidence type="ECO:0000256" key="6">
    <source>
        <dbReference type="ARBA" id="ARBA00023242"/>
    </source>
</evidence>
<accession>A0AAN6ND99</accession>
<dbReference type="PROSITE" id="PS00463">
    <property type="entry name" value="ZN2_CY6_FUNGAL_1"/>
    <property type="match status" value="1"/>
</dbReference>